<keyword evidence="6 14" id="KW-0489">Methyltransferase</keyword>
<evidence type="ECO:0000256" key="11">
    <source>
        <dbReference type="ARBA" id="ARBA00023004"/>
    </source>
</evidence>
<dbReference type="NCBIfam" id="TIGR00048">
    <property type="entry name" value="rRNA_mod_RlmN"/>
    <property type="match status" value="1"/>
</dbReference>
<dbReference type="Pfam" id="PF21016">
    <property type="entry name" value="RlmN_N"/>
    <property type="match status" value="1"/>
</dbReference>
<evidence type="ECO:0000256" key="1">
    <source>
        <dbReference type="ARBA" id="ARBA00004496"/>
    </source>
</evidence>
<sequence>MTATHKPNLAGLSRAKLRALFVDMGEKPFRAEQILKWIHQRGVLDIDVMTDISKDLREKLKQTTEISLPKVLEDFKSEDGTRKWIVEVASGSHVEMVFIPEAGRGTLCISSQAGCSLDCSFCATGKQGFNSNLTVAEIAGQLWWANYHLGIFEDKAEQRVSNVVMMGMGEPLLNFENVMEALSIMMEDCAYGLSKRKVTISTSGVVPAIDRLKDYTDASLAISLHAPNDELRSQIMPINNKYPIKEVLRSVQGYMDSLSDKRVPVIEYTMIAGVNDHRQHARDLAILLEQFPCKINIIPFNPFSLSDYQRPSSSSVTNFRQILQKAGYTVTVRTTRGDDIGAACGQLVGDVEDQTRRSERHKRRHEERELARKEDSKVFGSTDNLAVAADRL</sequence>
<evidence type="ECO:0000256" key="15">
    <source>
        <dbReference type="SAM" id="MobiDB-lite"/>
    </source>
</evidence>
<dbReference type="SFLD" id="SFLDG01062">
    <property type="entry name" value="methyltransferase_(Class_A)"/>
    <property type="match status" value="1"/>
</dbReference>
<dbReference type="InterPro" id="IPR058240">
    <property type="entry name" value="rSAM_sf"/>
</dbReference>
<dbReference type="PIRSF" id="PIRSF006004">
    <property type="entry name" value="CHP00048"/>
    <property type="match status" value="1"/>
</dbReference>
<evidence type="ECO:0000256" key="12">
    <source>
        <dbReference type="ARBA" id="ARBA00023014"/>
    </source>
</evidence>
<proteinExistence type="inferred from homology"/>
<evidence type="ECO:0000256" key="6">
    <source>
        <dbReference type="ARBA" id="ARBA00022603"/>
    </source>
</evidence>
<comment type="function">
    <text evidence="14">Specifically methylates position 2 of adenine 2503 in 23S rRNA and position 2 of adenine 37 in tRNAs. m2A2503 modification seems to play a crucial role in the proofreading step occurring at the peptidyl transferase center and thus would serve to optimize ribosomal fidelity.</text>
</comment>
<keyword evidence="7 14" id="KW-0808">Transferase</keyword>
<evidence type="ECO:0000259" key="16">
    <source>
        <dbReference type="PROSITE" id="PS51918"/>
    </source>
</evidence>
<evidence type="ECO:0000256" key="5">
    <source>
        <dbReference type="ARBA" id="ARBA00022552"/>
    </source>
</evidence>
<dbReference type="EMBL" id="NVUL01000005">
    <property type="protein sequence ID" value="PCI81446.1"/>
    <property type="molecule type" value="Genomic_DNA"/>
</dbReference>
<comment type="cofactor">
    <cofactor evidence="14">
        <name>[4Fe-4S] cluster</name>
        <dbReference type="ChEBI" id="CHEBI:49883"/>
    </cofactor>
    <text evidence="14">Binds 1 [4Fe-4S] cluster. The cluster is coordinated with 3 cysteines and an exchangeable S-adenosyl-L-methionine.</text>
</comment>
<keyword evidence="5 14" id="KW-0698">rRNA processing</keyword>
<comment type="caution">
    <text evidence="14">Lacks conserved residue(s) required for the propagation of feature annotation.</text>
</comment>
<evidence type="ECO:0000313" key="17">
    <source>
        <dbReference type="EMBL" id="PCI81446.1"/>
    </source>
</evidence>
<accession>A0A2A4XG23</accession>
<feature type="compositionally biased region" description="Basic and acidic residues" evidence="15">
    <location>
        <begin position="366"/>
        <end position="375"/>
    </location>
</feature>
<organism evidence="17 18">
    <name type="scientific">SAR86 cluster bacterium</name>
    <dbReference type="NCBI Taxonomy" id="2030880"/>
    <lineage>
        <taxon>Bacteria</taxon>
        <taxon>Pseudomonadati</taxon>
        <taxon>Pseudomonadota</taxon>
        <taxon>Gammaproteobacteria</taxon>
        <taxon>SAR86 cluster</taxon>
    </lineage>
</organism>
<dbReference type="InterPro" id="IPR040072">
    <property type="entry name" value="Methyltransferase_A"/>
</dbReference>
<comment type="catalytic activity">
    <reaction evidence="14">
        <text>adenosine(37) in tRNA + 2 reduced [2Fe-2S]-[ferredoxin] + 2 S-adenosyl-L-methionine = 2-methyladenosine(37) in tRNA + 5'-deoxyadenosine + L-methionine + 2 oxidized [2Fe-2S]-[ferredoxin] + S-adenosyl-L-homocysteine</text>
        <dbReference type="Rhea" id="RHEA:43332"/>
        <dbReference type="Rhea" id="RHEA-COMP:10000"/>
        <dbReference type="Rhea" id="RHEA-COMP:10001"/>
        <dbReference type="Rhea" id="RHEA-COMP:10162"/>
        <dbReference type="Rhea" id="RHEA-COMP:10485"/>
        <dbReference type="ChEBI" id="CHEBI:17319"/>
        <dbReference type="ChEBI" id="CHEBI:33737"/>
        <dbReference type="ChEBI" id="CHEBI:33738"/>
        <dbReference type="ChEBI" id="CHEBI:57844"/>
        <dbReference type="ChEBI" id="CHEBI:57856"/>
        <dbReference type="ChEBI" id="CHEBI:59789"/>
        <dbReference type="ChEBI" id="CHEBI:74411"/>
        <dbReference type="ChEBI" id="CHEBI:74497"/>
        <dbReference type="EC" id="2.1.1.192"/>
    </reaction>
</comment>
<dbReference type="GO" id="GO:0002935">
    <property type="term" value="F:tRNA (adenine(37)-C2)-methyltransferase activity"/>
    <property type="evidence" value="ECO:0007669"/>
    <property type="project" value="UniProtKB-UniRule"/>
</dbReference>
<comment type="catalytic activity">
    <reaction evidence="14">
        <text>adenosine(2503) in 23S rRNA + 2 reduced [2Fe-2S]-[ferredoxin] + 2 S-adenosyl-L-methionine = 2-methyladenosine(2503) in 23S rRNA + 5'-deoxyadenosine + L-methionine + 2 oxidized [2Fe-2S]-[ferredoxin] + S-adenosyl-L-homocysteine</text>
        <dbReference type="Rhea" id="RHEA:42916"/>
        <dbReference type="Rhea" id="RHEA-COMP:10000"/>
        <dbReference type="Rhea" id="RHEA-COMP:10001"/>
        <dbReference type="Rhea" id="RHEA-COMP:10152"/>
        <dbReference type="Rhea" id="RHEA-COMP:10282"/>
        <dbReference type="ChEBI" id="CHEBI:17319"/>
        <dbReference type="ChEBI" id="CHEBI:33737"/>
        <dbReference type="ChEBI" id="CHEBI:33738"/>
        <dbReference type="ChEBI" id="CHEBI:57844"/>
        <dbReference type="ChEBI" id="CHEBI:57856"/>
        <dbReference type="ChEBI" id="CHEBI:59789"/>
        <dbReference type="ChEBI" id="CHEBI:74411"/>
        <dbReference type="ChEBI" id="CHEBI:74497"/>
        <dbReference type="EC" id="2.1.1.192"/>
    </reaction>
</comment>
<dbReference type="InterPro" id="IPR013785">
    <property type="entry name" value="Aldolase_TIM"/>
</dbReference>
<dbReference type="SFLD" id="SFLDS00029">
    <property type="entry name" value="Radical_SAM"/>
    <property type="match status" value="1"/>
</dbReference>
<feature type="binding site" evidence="14">
    <location>
        <position position="301"/>
    </location>
    <ligand>
        <name>S-adenosyl-L-methionine</name>
        <dbReference type="ChEBI" id="CHEBI:59789"/>
    </ligand>
</feature>
<dbReference type="InterPro" id="IPR004383">
    <property type="entry name" value="rRNA_lsu_MTrfase_RlmN/Cfr"/>
</dbReference>
<dbReference type="EC" id="2.1.1.192" evidence="14"/>
<dbReference type="FunFam" id="1.10.150.530:FF:000003">
    <property type="entry name" value="Dual-specificity RNA methyltransferase RlmN"/>
    <property type="match status" value="1"/>
</dbReference>
<evidence type="ECO:0000256" key="3">
    <source>
        <dbReference type="ARBA" id="ARBA00022485"/>
    </source>
</evidence>
<feature type="binding site" evidence="14">
    <location>
        <begin position="169"/>
        <end position="170"/>
    </location>
    <ligand>
        <name>S-adenosyl-L-methionine</name>
        <dbReference type="ChEBI" id="CHEBI:59789"/>
    </ligand>
</feature>
<dbReference type="Gene3D" id="1.10.150.530">
    <property type="match status" value="1"/>
</dbReference>
<dbReference type="GO" id="GO:0000049">
    <property type="term" value="F:tRNA binding"/>
    <property type="evidence" value="ECO:0007669"/>
    <property type="project" value="UniProtKB-UniRule"/>
</dbReference>
<dbReference type="AlphaFoldDB" id="A0A2A4XG23"/>
<dbReference type="PANTHER" id="PTHR30544:SF5">
    <property type="entry name" value="RADICAL SAM CORE DOMAIN-CONTAINING PROTEIN"/>
    <property type="match status" value="1"/>
</dbReference>
<keyword evidence="12 14" id="KW-0411">Iron-sulfur</keyword>
<dbReference type="GO" id="GO:0051539">
    <property type="term" value="F:4 iron, 4 sulfur cluster binding"/>
    <property type="evidence" value="ECO:0007669"/>
    <property type="project" value="UniProtKB-UniRule"/>
</dbReference>
<evidence type="ECO:0000256" key="7">
    <source>
        <dbReference type="ARBA" id="ARBA00022679"/>
    </source>
</evidence>
<feature type="binding site" evidence="14">
    <location>
        <position position="119"/>
    </location>
    <ligand>
        <name>[4Fe-4S] cluster</name>
        <dbReference type="ChEBI" id="CHEBI:49883"/>
        <note>4Fe-4S-S-AdoMet</note>
    </ligand>
</feature>
<feature type="active site" description="S-methylcysteine intermediate" evidence="14">
    <location>
        <position position="344"/>
    </location>
</feature>
<keyword evidence="3 14" id="KW-0004">4Fe-4S</keyword>
<feature type="active site" description="Proton acceptor" evidence="14">
    <location>
        <position position="95"/>
    </location>
</feature>
<dbReference type="SUPFAM" id="SSF102114">
    <property type="entry name" value="Radical SAM enzymes"/>
    <property type="match status" value="1"/>
</dbReference>
<dbReference type="GO" id="GO:0070475">
    <property type="term" value="P:rRNA base methylation"/>
    <property type="evidence" value="ECO:0007669"/>
    <property type="project" value="UniProtKB-UniRule"/>
</dbReference>
<evidence type="ECO:0000256" key="9">
    <source>
        <dbReference type="ARBA" id="ARBA00022694"/>
    </source>
</evidence>
<comment type="subcellular location">
    <subcellularLocation>
        <location evidence="1 14">Cytoplasm</location>
    </subcellularLocation>
</comment>
<evidence type="ECO:0000256" key="13">
    <source>
        <dbReference type="ARBA" id="ARBA00023157"/>
    </source>
</evidence>
<evidence type="ECO:0000256" key="14">
    <source>
        <dbReference type="HAMAP-Rule" id="MF_01849"/>
    </source>
</evidence>
<keyword evidence="9 14" id="KW-0819">tRNA processing</keyword>
<dbReference type="Pfam" id="PF04055">
    <property type="entry name" value="Radical_SAM"/>
    <property type="match status" value="1"/>
</dbReference>
<reference evidence="18" key="1">
    <citation type="submission" date="2017-08" db="EMBL/GenBank/DDBJ databases">
        <title>A dynamic microbial community with high functional redundancy inhabits the cold, oxic subseafloor aquifer.</title>
        <authorList>
            <person name="Tully B.J."/>
            <person name="Wheat C.G."/>
            <person name="Glazer B.T."/>
            <person name="Huber J.A."/>
        </authorList>
    </citation>
    <scope>NUCLEOTIDE SEQUENCE [LARGE SCALE GENOMIC DNA]</scope>
</reference>
<evidence type="ECO:0000256" key="2">
    <source>
        <dbReference type="ARBA" id="ARBA00007544"/>
    </source>
</evidence>
<feature type="binding site" evidence="14">
    <location>
        <position position="115"/>
    </location>
    <ligand>
        <name>[4Fe-4S] cluster</name>
        <dbReference type="ChEBI" id="CHEBI:49883"/>
        <note>4Fe-4S-S-AdoMet</note>
    </ligand>
</feature>
<dbReference type="GO" id="GO:0019843">
    <property type="term" value="F:rRNA binding"/>
    <property type="evidence" value="ECO:0007669"/>
    <property type="project" value="UniProtKB-UniRule"/>
</dbReference>
<dbReference type="FunFam" id="3.20.20.70:FF:000008">
    <property type="entry name" value="Dual-specificity RNA methyltransferase RlmN"/>
    <property type="match status" value="1"/>
</dbReference>
<protein>
    <recommendedName>
        <fullName evidence="14">Dual-specificity RNA methyltransferase RlmN</fullName>
        <ecNumber evidence="14">2.1.1.192</ecNumber>
    </recommendedName>
    <alternativeName>
        <fullName evidence="14">23S rRNA (adenine(2503)-C(2))-methyltransferase</fullName>
    </alternativeName>
    <alternativeName>
        <fullName evidence="14">23S rRNA m2A2503 methyltransferase</fullName>
    </alternativeName>
    <alternativeName>
        <fullName evidence="14">Ribosomal RNA large subunit methyltransferase N</fullName>
    </alternativeName>
    <alternativeName>
        <fullName evidence="14">tRNA (adenine(37)-C(2))-methyltransferase</fullName>
    </alternativeName>
    <alternativeName>
        <fullName evidence="14">tRNA m2A37 methyltransferase</fullName>
    </alternativeName>
</protein>
<dbReference type="Gene3D" id="3.20.20.70">
    <property type="entry name" value="Aldolase class I"/>
    <property type="match status" value="1"/>
</dbReference>
<dbReference type="Proteomes" id="UP000218767">
    <property type="component" value="Unassembled WGS sequence"/>
</dbReference>
<keyword evidence="8 14" id="KW-0949">S-adenosyl-L-methionine</keyword>
<dbReference type="SFLD" id="SFLDF00275">
    <property type="entry name" value="adenosine_C2_methyltransferase"/>
    <property type="match status" value="1"/>
</dbReference>
<keyword evidence="11 14" id="KW-0408">Iron</keyword>
<comment type="caution">
    <text evidence="17">The sequence shown here is derived from an EMBL/GenBank/DDBJ whole genome shotgun (WGS) entry which is preliminary data.</text>
</comment>
<comment type="similarity">
    <text evidence="2 14">Belongs to the radical SAM superfamily. RlmN family.</text>
</comment>
<feature type="binding site" evidence="14">
    <location>
        <begin position="223"/>
        <end position="225"/>
    </location>
    <ligand>
        <name>S-adenosyl-L-methionine</name>
        <dbReference type="ChEBI" id="CHEBI:59789"/>
    </ligand>
</feature>
<dbReference type="InterPro" id="IPR007197">
    <property type="entry name" value="rSAM"/>
</dbReference>
<dbReference type="InterPro" id="IPR048641">
    <property type="entry name" value="RlmN_N"/>
</dbReference>
<evidence type="ECO:0000256" key="8">
    <source>
        <dbReference type="ARBA" id="ARBA00022691"/>
    </source>
</evidence>
<dbReference type="GO" id="GO:0005737">
    <property type="term" value="C:cytoplasm"/>
    <property type="evidence" value="ECO:0007669"/>
    <property type="project" value="UniProtKB-SubCell"/>
</dbReference>
<keyword evidence="10 14" id="KW-0479">Metal-binding</keyword>
<keyword evidence="13 14" id="KW-1015">Disulfide bond</keyword>
<evidence type="ECO:0000256" key="10">
    <source>
        <dbReference type="ARBA" id="ARBA00022723"/>
    </source>
</evidence>
<dbReference type="InterPro" id="IPR027492">
    <property type="entry name" value="RNA_MTrfase_RlmN"/>
</dbReference>
<evidence type="ECO:0000256" key="4">
    <source>
        <dbReference type="ARBA" id="ARBA00022490"/>
    </source>
</evidence>
<evidence type="ECO:0000313" key="18">
    <source>
        <dbReference type="Proteomes" id="UP000218767"/>
    </source>
</evidence>
<dbReference type="PANTHER" id="PTHR30544">
    <property type="entry name" value="23S RRNA METHYLTRANSFERASE"/>
    <property type="match status" value="1"/>
</dbReference>
<dbReference type="HAMAP" id="MF_01849">
    <property type="entry name" value="RNA_methyltr_RlmN"/>
    <property type="match status" value="1"/>
</dbReference>
<feature type="region of interest" description="Disordered" evidence="15">
    <location>
        <begin position="352"/>
        <end position="375"/>
    </location>
</feature>
<dbReference type="PROSITE" id="PS51918">
    <property type="entry name" value="RADICAL_SAM"/>
    <property type="match status" value="1"/>
</dbReference>
<name>A0A2A4XG23_9GAMM</name>
<keyword evidence="4 14" id="KW-0963">Cytoplasm</keyword>
<dbReference type="CDD" id="cd01335">
    <property type="entry name" value="Radical_SAM"/>
    <property type="match status" value="1"/>
</dbReference>
<feature type="binding site" evidence="14">
    <location>
        <position position="201"/>
    </location>
    <ligand>
        <name>S-adenosyl-L-methionine</name>
        <dbReference type="ChEBI" id="CHEBI:59789"/>
    </ligand>
</feature>
<dbReference type="GO" id="GO:0030488">
    <property type="term" value="P:tRNA methylation"/>
    <property type="evidence" value="ECO:0007669"/>
    <property type="project" value="UniProtKB-UniRule"/>
</dbReference>
<dbReference type="GO" id="GO:0046872">
    <property type="term" value="F:metal ion binding"/>
    <property type="evidence" value="ECO:0007669"/>
    <property type="project" value="UniProtKB-KW"/>
</dbReference>
<gene>
    <name evidence="14 17" type="primary">rlmN</name>
    <name evidence="17" type="ORF">COB20_01875</name>
</gene>
<feature type="domain" description="Radical SAM core" evidence="16">
    <location>
        <begin position="101"/>
        <end position="339"/>
    </location>
</feature>
<feature type="binding site" evidence="14">
    <location>
        <position position="122"/>
    </location>
    <ligand>
        <name>[4Fe-4S] cluster</name>
        <dbReference type="ChEBI" id="CHEBI:49883"/>
        <note>4Fe-4S-S-AdoMet</note>
    </ligand>
</feature>
<dbReference type="GO" id="GO:0070040">
    <property type="term" value="F:rRNA (adenine(2503)-C2-)-methyltransferase activity"/>
    <property type="evidence" value="ECO:0007669"/>
    <property type="project" value="UniProtKB-UniRule"/>
</dbReference>
<comment type="miscellaneous">
    <text evidence="14">Reaction proceeds by a ping-pong mechanism involving intermediate methylation of a conserved cysteine residue.</text>
</comment>